<dbReference type="EMBL" id="LSRX01000986">
    <property type="protein sequence ID" value="OLP85260.1"/>
    <property type="molecule type" value="Genomic_DNA"/>
</dbReference>
<dbReference type="PANTHER" id="PTHR22870">
    <property type="entry name" value="REGULATOR OF CHROMOSOME CONDENSATION"/>
    <property type="match status" value="1"/>
</dbReference>
<sequence>MPEGVSNGTKRPHSESPSAPPAAGPMQKGQQVLFYFESDAGDPKAPLLFCGPSRSKGNGKQQGGGFMFVASHTWLYGTLEQAVDPAKVNSEQKETWPLVLPKGEYNFVTRKGTPVPSATMPQRVRWVCDAKTPPCKLSLLFVRWGGEYSKWMDEQEANDGDWGKYGSPPSDEYMGHVVEKGFKKHPSLHSPEGMPQWELHHVLVASSKDALQIAPQAHMIRAGMKGPRRAAFWMLWPAEWEDFGDPDYACYVERHAMFAAMRACEAAAIRSIFPHPADQYELITSKSWMATLSLHPGVQLPAATVVSKGAVKVNVEAAAENALRALHHIRRLNPFPVEDGDPPAPSAVNKDGVVKGVVKLGWSWENRFVVTFTSPKHLQARLKEMMNQQGCLATYCVVQEWVDFDFEMRQYYLPPPTWPAEHPIQPTMIQCNAWGPSDDSKNVGVSRASFSKLTEAMVLDKWDGDKEAWEMAKEKATSIAQILLAWLLSAEHQPIPSMRLDFMVKRIGPGKARVIFGEYCEQGACVLGWLEGPPTIWRACVDAALRCLGFVELAERSMEARAGPVLIWSLPDLRDSPDELPAPTLARPSVSLKSVSCSGSLVTFATTEGQLYLLDAAGDDAPRLVEALRSKDVASAACSPSGMVLVVTSAGSIYKLNSPAGVQEKAAQGNEKAAALMAASMLAAFGRLEQLPLPVQITRAACGREHSLLLSLQGLVFSFGEGRRGQLGLGNVQSASTPTCLEDLFTVKQPASRA</sequence>
<dbReference type="PROSITE" id="PS50012">
    <property type="entry name" value="RCC1_3"/>
    <property type="match status" value="1"/>
</dbReference>
<dbReference type="InterPro" id="IPR000408">
    <property type="entry name" value="Reg_chr_condens"/>
</dbReference>
<feature type="repeat" description="RCC1" evidence="2">
    <location>
        <begin position="714"/>
        <end position="754"/>
    </location>
</feature>
<keyword evidence="5" id="KW-1185">Reference proteome</keyword>
<evidence type="ECO:0000256" key="3">
    <source>
        <dbReference type="SAM" id="MobiDB-lite"/>
    </source>
</evidence>
<evidence type="ECO:0000256" key="2">
    <source>
        <dbReference type="PROSITE-ProRule" id="PRU00235"/>
    </source>
</evidence>
<reference evidence="4 5" key="1">
    <citation type="submission" date="2016-02" db="EMBL/GenBank/DDBJ databases">
        <title>Genome analysis of coral dinoflagellate symbionts highlights evolutionary adaptations to a symbiotic lifestyle.</title>
        <authorList>
            <person name="Aranda M."/>
            <person name="Li Y."/>
            <person name="Liew Y.J."/>
            <person name="Baumgarten S."/>
            <person name="Simakov O."/>
            <person name="Wilson M."/>
            <person name="Piel J."/>
            <person name="Ashoor H."/>
            <person name="Bougouffa S."/>
            <person name="Bajic V.B."/>
            <person name="Ryu T."/>
            <person name="Ravasi T."/>
            <person name="Bayer T."/>
            <person name="Micklem G."/>
            <person name="Kim H."/>
            <person name="Bhak J."/>
            <person name="Lajeunesse T.C."/>
            <person name="Voolstra C.R."/>
        </authorList>
    </citation>
    <scope>NUCLEOTIDE SEQUENCE [LARGE SCALE GENOMIC DNA]</scope>
    <source>
        <strain evidence="4 5">CCMP2467</strain>
    </source>
</reference>
<organism evidence="4 5">
    <name type="scientific">Symbiodinium microadriaticum</name>
    <name type="common">Dinoflagellate</name>
    <name type="synonym">Zooxanthella microadriatica</name>
    <dbReference type="NCBI Taxonomy" id="2951"/>
    <lineage>
        <taxon>Eukaryota</taxon>
        <taxon>Sar</taxon>
        <taxon>Alveolata</taxon>
        <taxon>Dinophyceae</taxon>
        <taxon>Suessiales</taxon>
        <taxon>Symbiodiniaceae</taxon>
        <taxon>Symbiodinium</taxon>
    </lineage>
</organism>
<feature type="region of interest" description="Disordered" evidence="3">
    <location>
        <begin position="1"/>
        <end position="35"/>
    </location>
</feature>
<dbReference type="SUPFAM" id="SSF50985">
    <property type="entry name" value="RCC1/BLIP-II"/>
    <property type="match status" value="1"/>
</dbReference>
<dbReference type="Pfam" id="PF00415">
    <property type="entry name" value="RCC1"/>
    <property type="match status" value="1"/>
</dbReference>
<keyword evidence="1" id="KW-0677">Repeat</keyword>
<dbReference type="InterPro" id="IPR051210">
    <property type="entry name" value="Ub_ligase/GEF_domain"/>
</dbReference>
<evidence type="ECO:0000313" key="4">
    <source>
        <dbReference type="EMBL" id="OLP85260.1"/>
    </source>
</evidence>
<name>A0A1Q9CQS3_SYMMI</name>
<proteinExistence type="predicted"/>
<evidence type="ECO:0000313" key="5">
    <source>
        <dbReference type="Proteomes" id="UP000186817"/>
    </source>
</evidence>
<dbReference type="OrthoDB" id="426829at2759"/>
<accession>A0A1Q9CQS3</accession>
<dbReference type="InterPro" id="IPR009091">
    <property type="entry name" value="RCC1/BLIP-II"/>
</dbReference>
<dbReference type="Proteomes" id="UP000186817">
    <property type="component" value="Unassembled WGS sequence"/>
</dbReference>
<dbReference type="Gene3D" id="2.130.10.30">
    <property type="entry name" value="Regulator of chromosome condensation 1/beta-lactamase-inhibitor protein II"/>
    <property type="match status" value="1"/>
</dbReference>
<protein>
    <submittedName>
        <fullName evidence="4">Protein RCC2</fullName>
    </submittedName>
</protein>
<dbReference type="AlphaFoldDB" id="A0A1Q9CQS3"/>
<gene>
    <name evidence="4" type="primary">RCC2</name>
    <name evidence="4" type="ORF">AK812_SmicGene33772</name>
</gene>
<comment type="caution">
    <text evidence="4">The sequence shown here is derived from an EMBL/GenBank/DDBJ whole genome shotgun (WGS) entry which is preliminary data.</text>
</comment>
<dbReference type="PANTHER" id="PTHR22870:SF466">
    <property type="entry name" value="ANKYRIN REPEAT-CONTAINING PROTEIN"/>
    <property type="match status" value="1"/>
</dbReference>
<dbReference type="PROSITE" id="PS00626">
    <property type="entry name" value="RCC1_2"/>
    <property type="match status" value="1"/>
</dbReference>
<evidence type="ECO:0000256" key="1">
    <source>
        <dbReference type="ARBA" id="ARBA00022737"/>
    </source>
</evidence>
<dbReference type="OMA" id="YVERHAM"/>